<dbReference type="GO" id="GO:0006085">
    <property type="term" value="P:acetyl-CoA biosynthetic process"/>
    <property type="evidence" value="ECO:0007669"/>
    <property type="project" value="UniProtKB-UniRule"/>
</dbReference>
<dbReference type="PIRSF" id="PIRSF000722">
    <property type="entry name" value="Acetate_prop_kin"/>
    <property type="match status" value="1"/>
</dbReference>
<feature type="site" description="Transition state stabilizer" evidence="5">
    <location>
        <position position="249"/>
    </location>
</feature>
<accession>A0A6G0XF49</accession>
<keyword evidence="3 5" id="KW-0418">Kinase</keyword>
<gene>
    <name evidence="6" type="ORF">Ae201684_005440</name>
</gene>
<comment type="pathway">
    <text evidence="5">Metabolic intermediate biosynthesis; acetyl-CoA biosynthesis; acetyl-CoA from acetate: step 1/2.</text>
</comment>
<feature type="binding site" evidence="5">
    <location>
        <position position="17"/>
    </location>
    <ligand>
        <name>ATP</name>
        <dbReference type="ChEBI" id="CHEBI:30616"/>
    </ligand>
</feature>
<dbReference type="PANTHER" id="PTHR21060:SF15">
    <property type="entry name" value="ACETATE KINASE-RELATED"/>
    <property type="match status" value="1"/>
</dbReference>
<dbReference type="Gene3D" id="3.30.420.40">
    <property type="match status" value="2"/>
</dbReference>
<comment type="caution">
    <text evidence="6">The sequence shown here is derived from an EMBL/GenBank/DDBJ whole genome shotgun (WGS) entry which is preliminary data.</text>
</comment>
<protein>
    <recommendedName>
        <fullName evidence="5">Probable acetate kinase</fullName>
        <ecNumber evidence="5">2.7.2.1</ecNumber>
    </recommendedName>
    <alternativeName>
        <fullName evidence="5">Acetokinase</fullName>
    </alternativeName>
</protein>
<feature type="binding site" evidence="5">
    <location>
        <position position="100"/>
    </location>
    <ligand>
        <name>substrate</name>
    </ligand>
</feature>
<dbReference type="CDD" id="cd24010">
    <property type="entry name" value="ASKHA_NBD_AcK_PK"/>
    <property type="match status" value="1"/>
</dbReference>
<keyword evidence="2 5" id="KW-0547">Nucleotide-binding</keyword>
<comment type="cofactor">
    <cofactor evidence="5">
        <name>Mg(2+)</name>
        <dbReference type="ChEBI" id="CHEBI:18420"/>
    </cofactor>
</comment>
<dbReference type="HAMAP" id="MF_00020">
    <property type="entry name" value="Acetate_kinase"/>
    <property type="match status" value="1"/>
</dbReference>
<feature type="active site" description="Proton donor/acceptor" evidence="5">
    <location>
        <position position="156"/>
    </location>
</feature>
<evidence type="ECO:0000256" key="5">
    <source>
        <dbReference type="HAMAP-Rule" id="MF_03131"/>
    </source>
</evidence>
<feature type="site" description="Transition state stabilizer" evidence="5">
    <location>
        <position position="188"/>
    </location>
</feature>
<dbReference type="GO" id="GO:0008776">
    <property type="term" value="F:acetate kinase activity"/>
    <property type="evidence" value="ECO:0007669"/>
    <property type="project" value="UniProtKB-UniRule"/>
</dbReference>
<dbReference type="NCBIfam" id="TIGR00016">
    <property type="entry name" value="ackA"/>
    <property type="match status" value="1"/>
</dbReference>
<dbReference type="PROSITE" id="PS01075">
    <property type="entry name" value="ACETATE_KINASE_1"/>
    <property type="match status" value="1"/>
</dbReference>
<keyword evidence="7" id="KW-1185">Reference proteome</keyword>
<dbReference type="EC" id="2.7.2.1" evidence="5"/>
<name>A0A6G0XF49_9STRA</name>
<organism evidence="6 7">
    <name type="scientific">Aphanomyces euteiches</name>
    <dbReference type="NCBI Taxonomy" id="100861"/>
    <lineage>
        <taxon>Eukaryota</taxon>
        <taxon>Sar</taxon>
        <taxon>Stramenopiles</taxon>
        <taxon>Oomycota</taxon>
        <taxon>Saprolegniomycetes</taxon>
        <taxon>Saprolegniales</taxon>
        <taxon>Verrucalvaceae</taxon>
        <taxon>Aphanomyces</taxon>
    </lineage>
</organism>
<dbReference type="InterPro" id="IPR004372">
    <property type="entry name" value="Ac/propionate_kinase"/>
</dbReference>
<dbReference type="VEuPathDB" id="FungiDB:AeMF1_016810"/>
<proteinExistence type="inferred from homology"/>
<comment type="catalytic activity">
    <reaction evidence="5">
        <text>acetate + ATP = acetyl phosphate + ADP</text>
        <dbReference type="Rhea" id="RHEA:11352"/>
        <dbReference type="ChEBI" id="CHEBI:22191"/>
        <dbReference type="ChEBI" id="CHEBI:30089"/>
        <dbReference type="ChEBI" id="CHEBI:30616"/>
        <dbReference type="ChEBI" id="CHEBI:456216"/>
        <dbReference type="EC" id="2.7.2.1"/>
    </reaction>
</comment>
<dbReference type="PROSITE" id="PS01076">
    <property type="entry name" value="ACETATE_KINASE_2"/>
    <property type="match status" value="1"/>
</dbReference>
<evidence type="ECO:0000313" key="6">
    <source>
        <dbReference type="EMBL" id="KAF0738829.1"/>
    </source>
</evidence>
<comment type="similarity">
    <text evidence="5">Belongs to the acetokinase family.</text>
</comment>
<evidence type="ECO:0000256" key="3">
    <source>
        <dbReference type="ARBA" id="ARBA00022777"/>
    </source>
</evidence>
<dbReference type="PRINTS" id="PR00471">
    <property type="entry name" value="ACETATEKNASE"/>
</dbReference>
<sequence length="407" mass="43754">MSKVKILVLNAGSSSLKYKLFAEQSAKALTPLVSGMVELGPTAKSIKHATYSDKSTVKASLPPVVLADHKSALSYVIDLLCDPKHGGLKSKKEIHGVGHRVVHGGEAFHDHAVITPEVLKGIQDNVDIAPLHNPANILGIQVAQDLFDCSQVAVFDTAFHATMPPAAYLYGLPYNLYKDYGIRRYGFHGTSHQYVAEQAAKHLGKPIDQCNFVTLHLGNGASMSAIRNGKCVDTSMGFTPLEGLVMGTRSGDLDPAILPFLHSHAKLSIAEIDTLLNKKSGLLGLCGEADVRSIQDRMLAGDARANLTLDVFAHRVRKYLGAYLLQLHPKVDAIIFTAGIGEQSSILRERICANLTHVGIKLDASKNVPGPSPTIRAIQASDSDVPVLVVPTDEEKCIAEITARLVK</sequence>
<evidence type="ECO:0000313" key="7">
    <source>
        <dbReference type="Proteomes" id="UP000481153"/>
    </source>
</evidence>
<keyword evidence="4 5" id="KW-0067">ATP-binding</keyword>
<dbReference type="EMBL" id="VJMJ01000070">
    <property type="protein sequence ID" value="KAF0738829.1"/>
    <property type="molecule type" value="Genomic_DNA"/>
</dbReference>
<feature type="binding site" evidence="5">
    <location>
        <position position="394"/>
    </location>
    <ligand>
        <name>Mg(2+)</name>
        <dbReference type="ChEBI" id="CHEBI:18420"/>
    </ligand>
</feature>
<dbReference type="GO" id="GO:0000287">
    <property type="term" value="F:magnesium ion binding"/>
    <property type="evidence" value="ECO:0007669"/>
    <property type="project" value="UniProtKB-UniRule"/>
</dbReference>
<comment type="caution">
    <text evidence="5">Lacks conserved residue(s) required for the propagation of feature annotation.</text>
</comment>
<dbReference type="InterPro" id="IPR000890">
    <property type="entry name" value="Aliphatic_acid_kin_short-chain"/>
</dbReference>
<reference evidence="6 7" key="1">
    <citation type="submission" date="2019-07" db="EMBL/GenBank/DDBJ databases">
        <title>Genomics analysis of Aphanomyces spp. identifies a new class of oomycete effector associated with host adaptation.</title>
        <authorList>
            <person name="Gaulin E."/>
        </authorList>
    </citation>
    <scope>NUCLEOTIDE SEQUENCE [LARGE SCALE GENOMIC DNA]</scope>
    <source>
        <strain evidence="6 7">ATCC 201684</strain>
    </source>
</reference>
<dbReference type="UniPathway" id="UPA00340">
    <property type="reaction ID" value="UER00458"/>
</dbReference>
<evidence type="ECO:0000256" key="2">
    <source>
        <dbReference type="ARBA" id="ARBA00022741"/>
    </source>
</evidence>
<evidence type="ECO:0000256" key="4">
    <source>
        <dbReference type="ARBA" id="ARBA00022840"/>
    </source>
</evidence>
<dbReference type="GO" id="GO:0005524">
    <property type="term" value="F:ATP binding"/>
    <property type="evidence" value="ECO:0007669"/>
    <property type="project" value="UniProtKB-KW"/>
</dbReference>
<dbReference type="PANTHER" id="PTHR21060">
    <property type="entry name" value="ACETATE KINASE"/>
    <property type="match status" value="1"/>
</dbReference>
<keyword evidence="1 5" id="KW-0808">Transferase</keyword>
<dbReference type="Proteomes" id="UP000481153">
    <property type="component" value="Unassembled WGS sequence"/>
</dbReference>
<dbReference type="Pfam" id="PF00871">
    <property type="entry name" value="Acetate_kinase"/>
    <property type="match status" value="1"/>
</dbReference>
<dbReference type="InterPro" id="IPR043129">
    <property type="entry name" value="ATPase_NBD"/>
</dbReference>
<dbReference type="AlphaFoldDB" id="A0A6G0XF49"/>
<dbReference type="SUPFAM" id="SSF53067">
    <property type="entry name" value="Actin-like ATPase domain"/>
    <property type="match status" value="2"/>
</dbReference>
<evidence type="ECO:0000256" key="1">
    <source>
        <dbReference type="ARBA" id="ARBA00022679"/>
    </source>
</evidence>
<dbReference type="InterPro" id="IPR023865">
    <property type="entry name" value="Aliphatic_acid_kinase_CS"/>
</dbReference>
<keyword evidence="5" id="KW-0479">Metal-binding</keyword>
<feature type="binding site" evidence="5">
    <location>
        <begin position="216"/>
        <end position="220"/>
    </location>
    <ligand>
        <name>ATP</name>
        <dbReference type="ChEBI" id="CHEBI:30616"/>
    </ligand>
</feature>
<dbReference type="GO" id="GO:0006083">
    <property type="term" value="P:acetate metabolic process"/>
    <property type="evidence" value="ECO:0007669"/>
    <property type="project" value="TreeGrafter"/>
</dbReference>
<feature type="binding site" evidence="5">
    <location>
        <position position="10"/>
    </location>
    <ligand>
        <name>Mg(2+)</name>
        <dbReference type="ChEBI" id="CHEBI:18420"/>
    </ligand>
</feature>
<keyword evidence="5" id="KW-0460">Magnesium</keyword>
<feature type="binding site" evidence="5">
    <location>
        <begin position="290"/>
        <end position="292"/>
    </location>
    <ligand>
        <name>ATP</name>
        <dbReference type="ChEBI" id="CHEBI:30616"/>
    </ligand>
</feature>